<dbReference type="PROSITE" id="PS50262">
    <property type="entry name" value="G_PROTEIN_RECEP_F1_2"/>
    <property type="match status" value="1"/>
</dbReference>
<feature type="transmembrane region" description="Helical" evidence="10">
    <location>
        <begin position="172"/>
        <end position="199"/>
    </location>
</feature>
<feature type="transmembrane region" description="Helical" evidence="10">
    <location>
        <begin position="92"/>
        <end position="111"/>
    </location>
</feature>
<gene>
    <name evidence="13" type="primary">LOC105893792</name>
</gene>
<keyword evidence="9" id="KW-0807">Transducer</keyword>
<dbReference type="FunFam" id="1.20.1070.10:FF:000142">
    <property type="entry name" value="G protein-coupled receptor 55"/>
    <property type="match status" value="1"/>
</dbReference>
<evidence type="ECO:0000256" key="10">
    <source>
        <dbReference type="SAM" id="Phobius"/>
    </source>
</evidence>
<evidence type="ECO:0000256" key="4">
    <source>
        <dbReference type="ARBA" id="ARBA00022989"/>
    </source>
</evidence>
<evidence type="ECO:0000256" key="2">
    <source>
        <dbReference type="ARBA" id="ARBA00022475"/>
    </source>
</evidence>
<evidence type="ECO:0000313" key="13">
    <source>
        <dbReference type="RefSeq" id="XP_012675704.2"/>
    </source>
</evidence>
<organism evidence="12 13">
    <name type="scientific">Clupea harengus</name>
    <name type="common">Atlantic herring</name>
    <dbReference type="NCBI Taxonomy" id="7950"/>
    <lineage>
        <taxon>Eukaryota</taxon>
        <taxon>Metazoa</taxon>
        <taxon>Chordata</taxon>
        <taxon>Craniata</taxon>
        <taxon>Vertebrata</taxon>
        <taxon>Euteleostomi</taxon>
        <taxon>Actinopterygii</taxon>
        <taxon>Neopterygii</taxon>
        <taxon>Teleostei</taxon>
        <taxon>Clupei</taxon>
        <taxon>Clupeiformes</taxon>
        <taxon>Clupeoidei</taxon>
        <taxon>Clupeidae</taxon>
        <taxon>Clupea</taxon>
    </lineage>
</organism>
<dbReference type="GO" id="GO:0007200">
    <property type="term" value="P:phospholipase C-activating G protein-coupled receptor signaling pathway"/>
    <property type="evidence" value="ECO:0007669"/>
    <property type="project" value="TreeGrafter"/>
</dbReference>
<reference evidence="13" key="1">
    <citation type="submission" date="2025-08" db="UniProtKB">
        <authorList>
            <consortium name="RefSeq"/>
        </authorList>
    </citation>
    <scope>IDENTIFICATION</scope>
</reference>
<keyword evidence="7 13" id="KW-0675">Receptor</keyword>
<evidence type="ECO:0000313" key="12">
    <source>
        <dbReference type="Proteomes" id="UP000515152"/>
    </source>
</evidence>
<evidence type="ECO:0000256" key="8">
    <source>
        <dbReference type="ARBA" id="ARBA00023180"/>
    </source>
</evidence>
<feature type="domain" description="G-protein coupled receptors family 1 profile" evidence="11">
    <location>
        <begin position="32"/>
        <end position="279"/>
    </location>
</feature>
<dbReference type="RefSeq" id="XP_012675704.2">
    <property type="nucleotide sequence ID" value="XM_012820250.2"/>
</dbReference>
<dbReference type="PANTHER" id="PTHR24232">
    <property type="entry name" value="G-PROTEIN COUPLED RECEPTOR"/>
    <property type="match status" value="1"/>
</dbReference>
<evidence type="ECO:0000256" key="5">
    <source>
        <dbReference type="ARBA" id="ARBA00023040"/>
    </source>
</evidence>
<evidence type="ECO:0000256" key="1">
    <source>
        <dbReference type="ARBA" id="ARBA00004651"/>
    </source>
</evidence>
<feature type="transmembrane region" description="Helical" evidence="10">
    <location>
        <begin position="255"/>
        <end position="283"/>
    </location>
</feature>
<dbReference type="SUPFAM" id="SSF81321">
    <property type="entry name" value="Family A G protein-coupled receptor-like"/>
    <property type="match status" value="1"/>
</dbReference>
<evidence type="ECO:0000259" key="11">
    <source>
        <dbReference type="PROSITE" id="PS50262"/>
    </source>
</evidence>
<dbReference type="GO" id="GO:0035025">
    <property type="term" value="P:positive regulation of Rho protein signal transduction"/>
    <property type="evidence" value="ECO:0007669"/>
    <property type="project" value="TreeGrafter"/>
</dbReference>
<dbReference type="PRINTS" id="PR00237">
    <property type="entry name" value="GPCRRHODOPSN"/>
</dbReference>
<feature type="transmembrane region" description="Helical" evidence="10">
    <location>
        <begin position="20"/>
        <end position="40"/>
    </location>
</feature>
<name>A0A6P3VMI5_CLUHA</name>
<keyword evidence="8" id="KW-0325">Glycoprotein</keyword>
<dbReference type="PANTHER" id="PTHR24232:SF56">
    <property type="entry name" value="G-PROTEIN COUPLED RECEPTOR 55"/>
    <property type="match status" value="1"/>
</dbReference>
<evidence type="ECO:0000256" key="7">
    <source>
        <dbReference type="ARBA" id="ARBA00023170"/>
    </source>
</evidence>
<evidence type="ECO:0000256" key="9">
    <source>
        <dbReference type="ARBA" id="ARBA00023224"/>
    </source>
</evidence>
<sequence>MTTNCSFKDVDELMQSVELVIYVPTFVFGLLLNTLVLAVFCVKLQKWNESTIFMTNLAVMDLLLLLLLPFKMHATHHWWAASRKLACSFLETMYFVGMYGSIYTITCLALYRYIVIRYPMRAKEVHSPKAAIIVCMTIWVLVLGATSPVYSFRDNSDQPFHCFHGFSDKGWSPAYIGCVEVFGFLLPATVLMVCSLQSIRTLKQSHERSTKSRVGEQIMYSNLCGFLIPFTPCHLGIFLQFLVRQGVITACQSQTGIALFLQVAMCLANVTCCLDALCSYFIIKEVRSPQGNRQTIFKQEGDRHIRTVVHYCESFMIKDERQWYRR</sequence>
<evidence type="ECO:0000256" key="6">
    <source>
        <dbReference type="ARBA" id="ARBA00023136"/>
    </source>
</evidence>
<comment type="subcellular location">
    <subcellularLocation>
        <location evidence="1">Cell membrane</location>
        <topology evidence="1">Multi-pass membrane protein</topology>
    </subcellularLocation>
</comment>
<dbReference type="Proteomes" id="UP000515152">
    <property type="component" value="Chromosome 22"/>
</dbReference>
<dbReference type="OrthoDB" id="9447539at2759"/>
<dbReference type="GeneID" id="105893792"/>
<dbReference type="GO" id="GO:0005886">
    <property type="term" value="C:plasma membrane"/>
    <property type="evidence" value="ECO:0007669"/>
    <property type="project" value="UniProtKB-SubCell"/>
</dbReference>
<dbReference type="InterPro" id="IPR000276">
    <property type="entry name" value="GPCR_Rhodpsn"/>
</dbReference>
<keyword evidence="5" id="KW-0297">G-protein coupled receptor</keyword>
<proteinExistence type="predicted"/>
<dbReference type="KEGG" id="char:105893792"/>
<feature type="transmembrane region" description="Helical" evidence="10">
    <location>
        <begin position="131"/>
        <end position="152"/>
    </location>
</feature>
<keyword evidence="3 10" id="KW-0812">Transmembrane</keyword>
<dbReference type="GO" id="GO:0004930">
    <property type="term" value="F:G protein-coupled receptor activity"/>
    <property type="evidence" value="ECO:0007669"/>
    <property type="project" value="UniProtKB-KW"/>
</dbReference>
<dbReference type="AlphaFoldDB" id="A0A6P3VMI5"/>
<keyword evidence="6 10" id="KW-0472">Membrane</keyword>
<dbReference type="Gene3D" id="1.20.1070.10">
    <property type="entry name" value="Rhodopsin 7-helix transmembrane proteins"/>
    <property type="match status" value="1"/>
</dbReference>
<dbReference type="InterPro" id="IPR017452">
    <property type="entry name" value="GPCR_Rhodpsn_7TM"/>
</dbReference>
<evidence type="ECO:0000256" key="3">
    <source>
        <dbReference type="ARBA" id="ARBA00022692"/>
    </source>
</evidence>
<keyword evidence="4 10" id="KW-1133">Transmembrane helix</keyword>
<feature type="transmembrane region" description="Helical" evidence="10">
    <location>
        <begin position="220"/>
        <end position="243"/>
    </location>
</feature>
<keyword evidence="12" id="KW-1185">Reference proteome</keyword>
<accession>A0A6P3VMI5</accession>
<protein>
    <submittedName>
        <fullName evidence="13">G-protein coupled receptor 55</fullName>
    </submittedName>
</protein>
<dbReference type="Pfam" id="PF00001">
    <property type="entry name" value="7tm_1"/>
    <property type="match status" value="1"/>
</dbReference>
<keyword evidence="2" id="KW-1003">Cell membrane</keyword>